<gene>
    <name evidence="4" type="ORF">SAMN05421844_105221</name>
</gene>
<accession>A0ABY0P1Q2</accession>
<dbReference type="InterPro" id="IPR041921">
    <property type="entry name" value="NuoE_N"/>
</dbReference>
<dbReference type="PANTHER" id="PTHR43342">
    <property type="entry name" value="NADH-QUINONE OXIDOREDUCTASE, E SUBUNIT"/>
    <property type="match status" value="1"/>
</dbReference>
<comment type="caution">
    <text evidence="4">The sequence shown here is derived from an EMBL/GenBank/DDBJ whole genome shotgun (WGS) entry which is preliminary data.</text>
</comment>
<evidence type="ECO:0000256" key="1">
    <source>
        <dbReference type="ARBA" id="ARBA00022723"/>
    </source>
</evidence>
<keyword evidence="2" id="KW-0408">Iron</keyword>
<proteinExistence type="predicted"/>
<evidence type="ECO:0000256" key="3">
    <source>
        <dbReference type="ARBA" id="ARBA00023014"/>
    </source>
</evidence>
<dbReference type="EMBL" id="FNBZ01000005">
    <property type="protein sequence ID" value="SDG76923.1"/>
    <property type="molecule type" value="Genomic_DNA"/>
</dbReference>
<dbReference type="SUPFAM" id="SSF52833">
    <property type="entry name" value="Thioredoxin-like"/>
    <property type="match status" value="1"/>
</dbReference>
<sequence length="158" mass="16692">MAGYPAWDQDSARMIVAGLAHLEGATLPMLHALQDEFGYVDPQAVPLIAEALNLSRAEVHGAISFYHDFKTAPQPARIVKLCRAEACQALGCESVVDDLARTHGIAVDDHHAGDAIVETVYCLGNCALGPSALVDGELIGRVDAARIAGLCQHGRAHS</sequence>
<keyword evidence="1" id="KW-0479">Metal-binding</keyword>
<dbReference type="Gene3D" id="3.40.30.10">
    <property type="entry name" value="Glutaredoxin"/>
    <property type="match status" value="1"/>
</dbReference>
<keyword evidence="3" id="KW-0411">Iron-sulfur</keyword>
<dbReference type="InterPro" id="IPR036249">
    <property type="entry name" value="Thioredoxin-like_sf"/>
</dbReference>
<dbReference type="PANTHER" id="PTHR43342:SF1">
    <property type="entry name" value="BIFURCATING [FEFE] HYDROGENASE GAMMA SUBUNIT"/>
    <property type="match status" value="1"/>
</dbReference>
<keyword evidence="5" id="KW-1185">Reference proteome</keyword>
<dbReference type="Gene3D" id="1.10.10.1590">
    <property type="entry name" value="NADH-quinone oxidoreductase subunit E"/>
    <property type="match status" value="1"/>
</dbReference>
<dbReference type="Pfam" id="PF01257">
    <property type="entry name" value="2Fe-2S_thioredx"/>
    <property type="match status" value="1"/>
</dbReference>
<evidence type="ECO:0000256" key="2">
    <source>
        <dbReference type="ARBA" id="ARBA00023004"/>
    </source>
</evidence>
<organism evidence="4 5">
    <name type="scientific">Bosea robiniae</name>
    <dbReference type="NCBI Taxonomy" id="1036780"/>
    <lineage>
        <taxon>Bacteria</taxon>
        <taxon>Pseudomonadati</taxon>
        <taxon>Pseudomonadota</taxon>
        <taxon>Alphaproteobacteria</taxon>
        <taxon>Hyphomicrobiales</taxon>
        <taxon>Boseaceae</taxon>
        <taxon>Bosea</taxon>
    </lineage>
</organism>
<dbReference type="Proteomes" id="UP000199468">
    <property type="component" value="Unassembled WGS sequence"/>
</dbReference>
<protein>
    <submittedName>
        <fullName evidence="4">Formate dehydrogenase subunit gamma</fullName>
    </submittedName>
</protein>
<reference evidence="4 5" key="1">
    <citation type="submission" date="2016-10" db="EMBL/GenBank/DDBJ databases">
        <authorList>
            <person name="Varghese N."/>
            <person name="Submissions S."/>
        </authorList>
    </citation>
    <scope>NUCLEOTIDE SEQUENCE [LARGE SCALE GENOMIC DNA]</scope>
    <source>
        <strain evidence="4 5">DSM 26672</strain>
    </source>
</reference>
<name>A0ABY0P1Q2_9HYPH</name>
<evidence type="ECO:0000313" key="4">
    <source>
        <dbReference type="EMBL" id="SDG76923.1"/>
    </source>
</evidence>
<dbReference type="InterPro" id="IPR028431">
    <property type="entry name" value="NADP_DH_HndA-like"/>
</dbReference>
<evidence type="ECO:0000313" key="5">
    <source>
        <dbReference type="Proteomes" id="UP000199468"/>
    </source>
</evidence>
<dbReference type="RefSeq" id="WP_091858317.1">
    <property type="nucleotide sequence ID" value="NZ_FNBZ01000005.1"/>
</dbReference>